<dbReference type="OrthoDB" id="6022054at2759"/>
<dbReference type="GO" id="GO:0033596">
    <property type="term" value="C:TSC1-TSC2 complex"/>
    <property type="evidence" value="ECO:0007669"/>
    <property type="project" value="TreeGrafter"/>
</dbReference>
<organism evidence="3">
    <name type="scientific">Notodromas monacha</name>
    <dbReference type="NCBI Taxonomy" id="399045"/>
    <lineage>
        <taxon>Eukaryota</taxon>
        <taxon>Metazoa</taxon>
        <taxon>Ecdysozoa</taxon>
        <taxon>Arthropoda</taxon>
        <taxon>Crustacea</taxon>
        <taxon>Oligostraca</taxon>
        <taxon>Ostracoda</taxon>
        <taxon>Podocopa</taxon>
        <taxon>Podocopida</taxon>
        <taxon>Cypridocopina</taxon>
        <taxon>Cypridoidea</taxon>
        <taxon>Cyprididae</taxon>
        <taxon>Notodromas</taxon>
    </lineage>
</organism>
<feature type="region of interest" description="Disordered" evidence="2">
    <location>
        <begin position="595"/>
        <end position="630"/>
    </location>
</feature>
<dbReference type="EMBL" id="CAJPEX010001396">
    <property type="protein sequence ID" value="CAG0919027.1"/>
    <property type="molecule type" value="Genomic_DNA"/>
</dbReference>
<feature type="compositionally biased region" description="Polar residues" evidence="2">
    <location>
        <begin position="300"/>
        <end position="310"/>
    </location>
</feature>
<feature type="compositionally biased region" description="Basic and acidic residues" evidence="2">
    <location>
        <begin position="595"/>
        <end position="607"/>
    </location>
</feature>
<feature type="coiled-coil region" evidence="1">
    <location>
        <begin position="805"/>
        <end position="921"/>
    </location>
</feature>
<protein>
    <recommendedName>
        <fullName evidence="5">Hamartin</fullName>
    </recommendedName>
</protein>
<dbReference type="InterPro" id="IPR007483">
    <property type="entry name" value="Hamartin"/>
</dbReference>
<feature type="region of interest" description="Disordered" evidence="2">
    <location>
        <begin position="647"/>
        <end position="694"/>
    </location>
</feature>
<dbReference type="GO" id="GO:0008285">
    <property type="term" value="P:negative regulation of cell population proliferation"/>
    <property type="evidence" value="ECO:0007669"/>
    <property type="project" value="TreeGrafter"/>
</dbReference>
<feature type="region of interest" description="Disordered" evidence="2">
    <location>
        <begin position="392"/>
        <end position="444"/>
    </location>
</feature>
<evidence type="ECO:0000256" key="1">
    <source>
        <dbReference type="SAM" id="Coils"/>
    </source>
</evidence>
<reference evidence="3" key="1">
    <citation type="submission" date="2020-11" db="EMBL/GenBank/DDBJ databases">
        <authorList>
            <person name="Tran Van P."/>
        </authorList>
    </citation>
    <scope>NUCLEOTIDE SEQUENCE</scope>
</reference>
<dbReference type="EMBL" id="OA883433">
    <property type="protein sequence ID" value="CAD7278875.1"/>
    <property type="molecule type" value="Genomic_DNA"/>
</dbReference>
<feature type="compositionally biased region" description="Basic and acidic residues" evidence="2">
    <location>
        <begin position="311"/>
        <end position="322"/>
    </location>
</feature>
<name>A0A7R9GF65_9CRUS</name>
<dbReference type="AlphaFoldDB" id="A0A7R9GF65"/>
<keyword evidence="1" id="KW-0175">Coiled coil</keyword>
<proteinExistence type="predicted"/>
<dbReference type="GO" id="GO:0051726">
    <property type="term" value="P:regulation of cell cycle"/>
    <property type="evidence" value="ECO:0007669"/>
    <property type="project" value="TreeGrafter"/>
</dbReference>
<feature type="region of interest" description="Disordered" evidence="2">
    <location>
        <begin position="288"/>
        <end position="323"/>
    </location>
</feature>
<evidence type="ECO:0008006" key="5">
    <source>
        <dbReference type="Google" id="ProtNLM"/>
    </source>
</evidence>
<feature type="region of interest" description="Disordered" evidence="2">
    <location>
        <begin position="256"/>
        <end position="275"/>
    </location>
</feature>
<evidence type="ECO:0000313" key="4">
    <source>
        <dbReference type="Proteomes" id="UP000678499"/>
    </source>
</evidence>
<feature type="compositionally biased region" description="Low complexity" evidence="2">
    <location>
        <begin position="489"/>
        <end position="503"/>
    </location>
</feature>
<evidence type="ECO:0000256" key="2">
    <source>
        <dbReference type="SAM" id="MobiDB-lite"/>
    </source>
</evidence>
<dbReference type="GO" id="GO:0032007">
    <property type="term" value="P:negative regulation of TOR signaling"/>
    <property type="evidence" value="ECO:0007669"/>
    <property type="project" value="TreeGrafter"/>
</dbReference>
<dbReference type="PANTHER" id="PTHR15154">
    <property type="entry name" value="HAMARTIN"/>
    <property type="match status" value="1"/>
</dbReference>
<feature type="compositionally biased region" description="Basic residues" evidence="2">
    <location>
        <begin position="647"/>
        <end position="656"/>
    </location>
</feature>
<feature type="compositionally biased region" description="Basic and acidic residues" evidence="2">
    <location>
        <begin position="618"/>
        <end position="630"/>
    </location>
</feature>
<dbReference type="Proteomes" id="UP000678499">
    <property type="component" value="Unassembled WGS sequence"/>
</dbReference>
<accession>A0A7R9GF65</accession>
<sequence length="1150" mass="127887">MGEHASTEVESLFEDLVGSNDDVRVTEVKNILHELLNNTRDAWVMNGLVDFCFATKSSRCMDLICDVGEPHDKHLFDNRVSSLVTFYKPEAPEGYPLFLRFALYRLFQRLYGMYPCQFLSFLRRFFGSSGSRMQIFTQTILPFIERAKLHPLLFISGKESETAKDRWMKMEKHDIIVECEKVWLDSPDSWSCAEIDAPSSCNVAFMPFAKHLLHQRKGEASLGPAQTSLAWTPSRSLINSPPPSVSNDFFQMASSTARGSLSVPPTPLPEGNGRWSVPVSAPVTPRAMDSPPEAAIEATPENTPVTTPNQELERAAERDRASKPKITAIGRLGFQKPPSMQAFNQPRVSASSPPADLRTPLYNERLAKVAAERLPQKPEDTRRMTSPVKFYESSGGAVGGSGGLPRPVPVKKRPQQAPTMEELQLAKSSSELASPAYSASDEDAEVSNIISNRKIGQLSRSSSGVGRTRRVSSRDGAKQEVAYQPLAHSSSTTSVSSQNSRSDSVIHDPMEDVASTTLMDVEARRDDELLRRRPEAGPVPVQMFPIPPGMLDGLVQEVHRFRFHSQCETGSCGSSLRDSSLMRAFGARYGSRITREEKESSEEDGRSSRGSNRRRRKSNPDTKREKRSVKVDLTSFSDGNYIVTGTVKRRKKKRKTSSSTQMALPLSSEVLEGKEETAGEEGDDEEEEEGRKYDLATRHSSGTQTIDMTAFDAAVSQIFSLGVWPCLRCASRSEEMRVRSPFDNIDAYLTTFLECNRSDRTCLEKELAVLRLLFVYERYARDAYAERSRRLLGRAKQAHLLQEQNAALQDQFAVCESLNQQLKAENALLRESSVQGADRLTVAKFEKLIAEANKTSEKLTEENQKTRQELSDAIEARARADRELGQAKRELWRSEQQVEQLKAVASKSSELQAKAEELEKELCKQSENTENVRTQVEAVLKRSGSVIRRSGSIGGRSSMAEFMKNRKVQIESDTNSLEASRARIADLEMRLHEKAVVIEDLKAVVKSREEEYNEKTMALEEKYKNSKAVICTHETQLLSYAARVENLQRKLQTSLRRKTASADSLDGGRIMGSEDGHCHDVGIPIVGAACSRTPQHSSSWGGSRSVGTVPLMHHQLRPSLSPGPGGLYDLEQSLFASSPPTVSTCSSAAF</sequence>
<gene>
    <name evidence="3" type="ORF">NMOB1V02_LOCUS6569</name>
</gene>
<evidence type="ECO:0000313" key="3">
    <source>
        <dbReference type="EMBL" id="CAD7278875.1"/>
    </source>
</evidence>
<feature type="compositionally biased region" description="Acidic residues" evidence="2">
    <location>
        <begin position="678"/>
        <end position="688"/>
    </location>
</feature>
<keyword evidence="4" id="KW-1185">Reference proteome</keyword>
<dbReference type="PANTHER" id="PTHR15154:SF2">
    <property type="entry name" value="HAMARTIN"/>
    <property type="match status" value="1"/>
</dbReference>
<feature type="region of interest" description="Disordered" evidence="2">
    <location>
        <begin position="457"/>
        <end position="509"/>
    </location>
</feature>
<dbReference type="Pfam" id="PF04388">
    <property type="entry name" value="Hamartin"/>
    <property type="match status" value="2"/>
</dbReference>